<gene>
    <name evidence="2" type="ORF">UH38_00245</name>
</gene>
<organism evidence="2 3">
    <name type="scientific">Aliterella atlantica CENA595</name>
    <dbReference type="NCBI Taxonomy" id="1618023"/>
    <lineage>
        <taxon>Bacteria</taxon>
        <taxon>Bacillati</taxon>
        <taxon>Cyanobacteriota</taxon>
        <taxon>Cyanophyceae</taxon>
        <taxon>Chroococcidiopsidales</taxon>
        <taxon>Aliterellaceae</taxon>
        <taxon>Aliterella</taxon>
    </lineage>
</organism>
<dbReference type="PANTHER" id="PTHR46401:SF8">
    <property type="entry name" value="BLL6006 PROTEIN"/>
    <property type="match status" value="1"/>
</dbReference>
<evidence type="ECO:0000259" key="1">
    <source>
        <dbReference type="Pfam" id="PF00534"/>
    </source>
</evidence>
<dbReference type="Pfam" id="PF00534">
    <property type="entry name" value="Glycos_transf_1"/>
    <property type="match status" value="1"/>
</dbReference>
<sequence length="389" mass="44046">MPSVEVETSADKLRLALICDYLEEGWLSMNFCAEMLYKYLDAEHSAEMRSQQILPAFQKRFGYIPRLNQKKSAFAMDRSINHFWDYPRYLSKQINDFDFFHICDHSYSQLVHTLPPERTGVFCHDIDAFRTLLQPDKYPGSVRYNAMQTRVLKGFQKAAVVFYTTTDVRKQIERYNLLDPARLVQAPLGIAPEYSPHAQELGLSDRQIIAQVDNQPFILSVSSSKNRKRLDVLLDVYAAVRAKHPELKLVRVGSDWTSAHKEQIERLKIADGIIHLQGLERTALAELYRRALLVLVTSEAEGFGLPIIEALACGSTVVASDLPVLREVGESAGVYCPVGDVPQWAETVGRLLTSPKSAPERAVRLAQATKYSWSAHTRTISQTYLQLAK</sequence>
<dbReference type="Proteomes" id="UP000032452">
    <property type="component" value="Unassembled WGS sequence"/>
</dbReference>
<reference evidence="2 3" key="1">
    <citation type="submission" date="2015-02" db="EMBL/GenBank/DDBJ databases">
        <title>Draft genome of a novel marine cyanobacterium (Chroococcales) isolated from South Atlantic Ocean.</title>
        <authorList>
            <person name="Rigonato J."/>
            <person name="Alvarenga D.O."/>
            <person name="Branco L.H."/>
            <person name="Varani A.M."/>
            <person name="Brandini F.P."/>
            <person name="Fiore M.F."/>
        </authorList>
    </citation>
    <scope>NUCLEOTIDE SEQUENCE [LARGE SCALE GENOMIC DNA]</scope>
    <source>
        <strain evidence="2 3">CENA595</strain>
    </source>
</reference>
<protein>
    <recommendedName>
        <fullName evidence="1">Glycosyl transferase family 1 domain-containing protein</fullName>
    </recommendedName>
</protein>
<proteinExistence type="predicted"/>
<name>A0A0D8ZYW9_9CYAN</name>
<dbReference type="Gene3D" id="3.40.50.2000">
    <property type="entry name" value="Glycogen Phosphorylase B"/>
    <property type="match status" value="2"/>
</dbReference>
<evidence type="ECO:0000313" key="3">
    <source>
        <dbReference type="Proteomes" id="UP000032452"/>
    </source>
</evidence>
<feature type="domain" description="Glycosyl transferase family 1" evidence="1">
    <location>
        <begin position="205"/>
        <end position="362"/>
    </location>
</feature>
<dbReference type="STRING" id="1618023.UH38_00245"/>
<dbReference type="InterPro" id="IPR001296">
    <property type="entry name" value="Glyco_trans_1"/>
</dbReference>
<dbReference type="PANTHER" id="PTHR46401">
    <property type="entry name" value="GLYCOSYLTRANSFERASE WBBK-RELATED"/>
    <property type="match status" value="1"/>
</dbReference>
<dbReference type="AlphaFoldDB" id="A0A0D8ZYW9"/>
<dbReference type="OrthoDB" id="9797829at2"/>
<accession>A0A0D8ZYW9</accession>
<keyword evidence="3" id="KW-1185">Reference proteome</keyword>
<dbReference type="SUPFAM" id="SSF53756">
    <property type="entry name" value="UDP-Glycosyltransferase/glycogen phosphorylase"/>
    <property type="match status" value="1"/>
</dbReference>
<evidence type="ECO:0000313" key="2">
    <source>
        <dbReference type="EMBL" id="KJH73649.1"/>
    </source>
</evidence>
<dbReference type="GO" id="GO:0016757">
    <property type="term" value="F:glycosyltransferase activity"/>
    <property type="evidence" value="ECO:0007669"/>
    <property type="project" value="InterPro"/>
</dbReference>
<comment type="caution">
    <text evidence="2">The sequence shown here is derived from an EMBL/GenBank/DDBJ whole genome shotgun (WGS) entry which is preliminary data.</text>
</comment>
<dbReference type="EMBL" id="JYON01000001">
    <property type="protein sequence ID" value="KJH73649.1"/>
    <property type="molecule type" value="Genomic_DNA"/>
</dbReference>